<dbReference type="EMBL" id="AVOT02039947">
    <property type="protein sequence ID" value="MBW0535081.1"/>
    <property type="molecule type" value="Genomic_DNA"/>
</dbReference>
<dbReference type="Proteomes" id="UP000765509">
    <property type="component" value="Unassembled WGS sequence"/>
</dbReference>
<proteinExistence type="predicted"/>
<evidence type="ECO:0000313" key="1">
    <source>
        <dbReference type="EMBL" id="MBW0535081.1"/>
    </source>
</evidence>
<gene>
    <name evidence="1" type="ORF">O181_074796</name>
</gene>
<evidence type="ECO:0000313" key="2">
    <source>
        <dbReference type="Proteomes" id="UP000765509"/>
    </source>
</evidence>
<organism evidence="1 2">
    <name type="scientific">Austropuccinia psidii MF-1</name>
    <dbReference type="NCBI Taxonomy" id="1389203"/>
    <lineage>
        <taxon>Eukaryota</taxon>
        <taxon>Fungi</taxon>
        <taxon>Dikarya</taxon>
        <taxon>Basidiomycota</taxon>
        <taxon>Pucciniomycotina</taxon>
        <taxon>Pucciniomycetes</taxon>
        <taxon>Pucciniales</taxon>
        <taxon>Sphaerophragmiaceae</taxon>
        <taxon>Austropuccinia</taxon>
    </lineage>
</organism>
<dbReference type="AlphaFoldDB" id="A0A9Q3F790"/>
<protein>
    <submittedName>
        <fullName evidence="1">Uncharacterized protein</fullName>
    </submittedName>
</protein>
<reference evidence="1" key="1">
    <citation type="submission" date="2021-03" db="EMBL/GenBank/DDBJ databases">
        <title>Draft genome sequence of rust myrtle Austropuccinia psidii MF-1, a brazilian biotype.</title>
        <authorList>
            <person name="Quecine M.C."/>
            <person name="Pachon D.M.R."/>
            <person name="Bonatelli M.L."/>
            <person name="Correr F.H."/>
            <person name="Franceschini L.M."/>
            <person name="Leite T.F."/>
            <person name="Margarido G.R.A."/>
            <person name="Almeida C.A."/>
            <person name="Ferrarezi J.A."/>
            <person name="Labate C.A."/>
        </authorList>
    </citation>
    <scope>NUCLEOTIDE SEQUENCE</scope>
    <source>
        <strain evidence="1">MF-1</strain>
    </source>
</reference>
<sequence>MVLANQTRKIEAMLPAVAETLFKQGRKSKEKPLEKVFSREGGNHAFDTFRFTKTRISGEVQELRTKEGTLTQDKEDQAHLLFEMLSKEGDKINLSGITLEQKQEQWNFSQITINEIQTNICLLPVTKEVGLDKITNELIKISGNLFTNRLMILFNLCLKLG</sequence>
<keyword evidence="2" id="KW-1185">Reference proteome</keyword>
<name>A0A9Q3F790_9BASI</name>
<comment type="caution">
    <text evidence="1">The sequence shown here is derived from an EMBL/GenBank/DDBJ whole genome shotgun (WGS) entry which is preliminary data.</text>
</comment>
<accession>A0A9Q3F790</accession>